<gene>
    <name evidence="1" type="ORF">PIB30_027757</name>
</gene>
<accession>A0ABU6YBA6</accession>
<comment type="caution">
    <text evidence="1">The sequence shown here is derived from an EMBL/GenBank/DDBJ whole genome shotgun (WGS) entry which is preliminary data.</text>
</comment>
<name>A0ABU6YBA6_9FABA</name>
<dbReference type="Proteomes" id="UP001341840">
    <property type="component" value="Unassembled WGS sequence"/>
</dbReference>
<keyword evidence="2" id="KW-1185">Reference proteome</keyword>
<evidence type="ECO:0000313" key="1">
    <source>
        <dbReference type="EMBL" id="MED6206533.1"/>
    </source>
</evidence>
<evidence type="ECO:0000313" key="2">
    <source>
        <dbReference type="Proteomes" id="UP001341840"/>
    </source>
</evidence>
<dbReference type="EMBL" id="JASCZI010241763">
    <property type="protein sequence ID" value="MED6206533.1"/>
    <property type="molecule type" value="Genomic_DNA"/>
</dbReference>
<protein>
    <submittedName>
        <fullName evidence="1">Uncharacterized protein</fullName>
    </submittedName>
</protein>
<organism evidence="1 2">
    <name type="scientific">Stylosanthes scabra</name>
    <dbReference type="NCBI Taxonomy" id="79078"/>
    <lineage>
        <taxon>Eukaryota</taxon>
        <taxon>Viridiplantae</taxon>
        <taxon>Streptophyta</taxon>
        <taxon>Embryophyta</taxon>
        <taxon>Tracheophyta</taxon>
        <taxon>Spermatophyta</taxon>
        <taxon>Magnoliopsida</taxon>
        <taxon>eudicotyledons</taxon>
        <taxon>Gunneridae</taxon>
        <taxon>Pentapetalae</taxon>
        <taxon>rosids</taxon>
        <taxon>fabids</taxon>
        <taxon>Fabales</taxon>
        <taxon>Fabaceae</taxon>
        <taxon>Papilionoideae</taxon>
        <taxon>50 kb inversion clade</taxon>
        <taxon>dalbergioids sensu lato</taxon>
        <taxon>Dalbergieae</taxon>
        <taxon>Pterocarpus clade</taxon>
        <taxon>Stylosanthes</taxon>
    </lineage>
</organism>
<reference evidence="1 2" key="1">
    <citation type="journal article" date="2023" name="Plants (Basel)">
        <title>Bridging the Gap: Combining Genomics and Transcriptomics Approaches to Understand Stylosanthes scabra, an Orphan Legume from the Brazilian Caatinga.</title>
        <authorList>
            <person name="Ferreira-Neto J.R.C."/>
            <person name="da Silva M.D."/>
            <person name="Binneck E."/>
            <person name="de Melo N.F."/>
            <person name="da Silva R.H."/>
            <person name="de Melo A.L.T.M."/>
            <person name="Pandolfi V."/>
            <person name="Bustamante F.O."/>
            <person name="Brasileiro-Vidal A.C."/>
            <person name="Benko-Iseppon A.M."/>
        </authorList>
    </citation>
    <scope>NUCLEOTIDE SEQUENCE [LARGE SCALE GENOMIC DNA]</scope>
    <source>
        <tissue evidence="1">Leaves</tissue>
    </source>
</reference>
<sequence length="91" mass="9285">MGCGLGGVGYPRIGLVLPPLATSGTPECSSGETVADAVVCLSRDFKEQTNPETCVEIPSKVAENVLLVSTVVGGVTIPEGQGSNDKTFKCT</sequence>
<proteinExistence type="predicted"/>